<reference evidence="1 2" key="1">
    <citation type="submission" date="2023-05" db="EMBL/GenBank/DDBJ databases">
        <title>Microbacterium dauci sp.nov., Isolated from Carrot Rhizosphere Soil.</title>
        <authorList>
            <person name="Xiao Z."/>
            <person name="Zheng J."/>
        </authorList>
    </citation>
    <scope>NUCLEOTIDE SEQUENCE [LARGE SCALE GENOMIC DNA]</scope>
    <source>
        <strain evidence="1 2">LX3-4</strain>
    </source>
</reference>
<sequence length="120" mass="12043">MADHIHLFEPGAKVTFTASDEITGGRLVEVTGNREVAHAAANSVKVVGAAARDTKDGEDVLVLRGGIQNLVASAAIAVGTRIKAAAAGKIQAVGAGENGIGITLTTSTAADQLVQVALDQ</sequence>
<protein>
    <submittedName>
        <fullName evidence="1">DUF2190 family protein</fullName>
    </submittedName>
</protein>
<keyword evidence="2" id="KW-1185">Reference proteome</keyword>
<dbReference type="Pfam" id="PF09956">
    <property type="entry name" value="Phage_cement_2"/>
    <property type="match status" value="1"/>
</dbReference>
<dbReference type="RefSeq" id="WP_283714521.1">
    <property type="nucleotide sequence ID" value="NZ_JASJND010000001.1"/>
</dbReference>
<evidence type="ECO:0000313" key="1">
    <source>
        <dbReference type="EMBL" id="MDJ1113230.1"/>
    </source>
</evidence>
<accession>A0ABT6ZAN6</accession>
<evidence type="ECO:0000313" key="2">
    <source>
        <dbReference type="Proteomes" id="UP001321481"/>
    </source>
</evidence>
<comment type="caution">
    <text evidence="1">The sequence shown here is derived from an EMBL/GenBank/DDBJ whole genome shotgun (WGS) entry which is preliminary data.</text>
</comment>
<dbReference type="Proteomes" id="UP001321481">
    <property type="component" value="Unassembled WGS sequence"/>
</dbReference>
<name>A0ABT6ZAN6_9MICO</name>
<organism evidence="1 2">
    <name type="scientific">Microbacterium dauci</name>
    <dbReference type="NCBI Taxonomy" id="3048008"/>
    <lineage>
        <taxon>Bacteria</taxon>
        <taxon>Bacillati</taxon>
        <taxon>Actinomycetota</taxon>
        <taxon>Actinomycetes</taxon>
        <taxon>Micrococcales</taxon>
        <taxon>Microbacteriaceae</taxon>
        <taxon>Microbacterium</taxon>
    </lineage>
</organism>
<dbReference type="InterPro" id="IPR011231">
    <property type="entry name" value="Phage_VT1-Sakai_H0018"/>
</dbReference>
<dbReference type="EMBL" id="JASJND010000001">
    <property type="protein sequence ID" value="MDJ1113230.1"/>
    <property type="molecule type" value="Genomic_DNA"/>
</dbReference>
<proteinExistence type="predicted"/>
<gene>
    <name evidence="1" type="ORF">QNI14_02050</name>
</gene>